<keyword evidence="5" id="KW-1185">Reference proteome</keyword>
<proteinExistence type="predicted"/>
<feature type="compositionally biased region" description="Pro residues" evidence="2">
    <location>
        <begin position="530"/>
        <end position="540"/>
    </location>
</feature>
<evidence type="ECO:0000256" key="2">
    <source>
        <dbReference type="SAM" id="MobiDB-lite"/>
    </source>
</evidence>
<dbReference type="InterPro" id="IPR001245">
    <property type="entry name" value="Ser-Thr/Tyr_kinase_cat_dom"/>
</dbReference>
<dbReference type="SUPFAM" id="SSF48452">
    <property type="entry name" value="TPR-like"/>
    <property type="match status" value="1"/>
</dbReference>
<dbReference type="Pfam" id="PF07714">
    <property type="entry name" value="PK_Tyr_Ser-Thr"/>
    <property type="match status" value="1"/>
</dbReference>
<dbReference type="EMBL" id="JANAWD010000366">
    <property type="protein sequence ID" value="KAJ3480589.1"/>
    <property type="molecule type" value="Genomic_DNA"/>
</dbReference>
<dbReference type="GO" id="GO:0005524">
    <property type="term" value="F:ATP binding"/>
    <property type="evidence" value="ECO:0007669"/>
    <property type="project" value="InterPro"/>
</dbReference>
<dbReference type="GO" id="GO:0004674">
    <property type="term" value="F:protein serine/threonine kinase activity"/>
    <property type="evidence" value="ECO:0007669"/>
    <property type="project" value="TreeGrafter"/>
</dbReference>
<evidence type="ECO:0000313" key="4">
    <source>
        <dbReference type="EMBL" id="KAJ3480589.1"/>
    </source>
</evidence>
<dbReference type="PROSITE" id="PS50011">
    <property type="entry name" value="PROTEIN_KINASE_DOM"/>
    <property type="match status" value="1"/>
</dbReference>
<dbReference type="Pfam" id="PF13181">
    <property type="entry name" value="TPR_8"/>
    <property type="match status" value="1"/>
</dbReference>
<keyword evidence="1" id="KW-0802">TPR repeat</keyword>
<protein>
    <recommendedName>
        <fullName evidence="3">Protein kinase domain-containing protein</fullName>
    </recommendedName>
</protein>
<feature type="repeat" description="TPR" evidence="1">
    <location>
        <begin position="631"/>
        <end position="664"/>
    </location>
</feature>
<dbReference type="Gene3D" id="1.25.40.10">
    <property type="entry name" value="Tetratricopeptide repeat domain"/>
    <property type="match status" value="2"/>
</dbReference>
<dbReference type="PROSITE" id="PS50005">
    <property type="entry name" value="TPR"/>
    <property type="match status" value="1"/>
</dbReference>
<feature type="compositionally biased region" description="Pro residues" evidence="2">
    <location>
        <begin position="560"/>
        <end position="573"/>
    </location>
</feature>
<dbReference type="InterPro" id="IPR000719">
    <property type="entry name" value="Prot_kinase_dom"/>
</dbReference>
<comment type="caution">
    <text evidence="4">The sequence shown here is derived from an EMBL/GenBank/DDBJ whole genome shotgun (WGS) entry which is preliminary data.</text>
</comment>
<dbReference type="InterPro" id="IPR011990">
    <property type="entry name" value="TPR-like_helical_dom_sf"/>
</dbReference>
<dbReference type="InterPro" id="IPR008266">
    <property type="entry name" value="Tyr_kinase_AS"/>
</dbReference>
<feature type="domain" description="Protein kinase" evidence="3">
    <location>
        <begin position="132"/>
        <end position="401"/>
    </location>
</feature>
<dbReference type="PROSITE" id="PS00109">
    <property type="entry name" value="PROTEIN_KINASE_TYR"/>
    <property type="match status" value="1"/>
</dbReference>
<dbReference type="PANTHER" id="PTHR44329">
    <property type="entry name" value="SERINE/THREONINE-PROTEIN KINASE TNNI3K-RELATED"/>
    <property type="match status" value="1"/>
</dbReference>
<name>A0AAD5UZJ7_9APHY</name>
<dbReference type="SUPFAM" id="SSF56112">
    <property type="entry name" value="Protein kinase-like (PK-like)"/>
    <property type="match status" value="1"/>
</dbReference>
<accession>A0AAD5UZJ7</accession>
<dbReference type="Proteomes" id="UP001212997">
    <property type="component" value="Unassembled WGS sequence"/>
</dbReference>
<reference evidence="4" key="1">
    <citation type="submission" date="2022-07" db="EMBL/GenBank/DDBJ databases">
        <title>Genome Sequence of Physisporinus lineatus.</title>
        <authorList>
            <person name="Buettner E."/>
        </authorList>
    </citation>
    <scope>NUCLEOTIDE SEQUENCE</scope>
    <source>
        <strain evidence="4">VT162</strain>
    </source>
</reference>
<evidence type="ECO:0000256" key="1">
    <source>
        <dbReference type="PROSITE-ProRule" id="PRU00339"/>
    </source>
</evidence>
<evidence type="ECO:0000259" key="3">
    <source>
        <dbReference type="PROSITE" id="PS50011"/>
    </source>
</evidence>
<gene>
    <name evidence="4" type="ORF">NLI96_g8243</name>
</gene>
<dbReference type="AlphaFoldDB" id="A0AAD5UZJ7"/>
<evidence type="ECO:0000313" key="5">
    <source>
        <dbReference type="Proteomes" id="UP001212997"/>
    </source>
</evidence>
<dbReference type="Gene3D" id="1.10.510.10">
    <property type="entry name" value="Transferase(Phosphotransferase) domain 1"/>
    <property type="match status" value="1"/>
</dbReference>
<organism evidence="4 5">
    <name type="scientific">Meripilus lineatus</name>
    <dbReference type="NCBI Taxonomy" id="2056292"/>
    <lineage>
        <taxon>Eukaryota</taxon>
        <taxon>Fungi</taxon>
        <taxon>Dikarya</taxon>
        <taxon>Basidiomycota</taxon>
        <taxon>Agaricomycotina</taxon>
        <taxon>Agaricomycetes</taxon>
        <taxon>Polyporales</taxon>
        <taxon>Meripilaceae</taxon>
        <taxon>Meripilus</taxon>
    </lineage>
</organism>
<dbReference type="InterPro" id="IPR051681">
    <property type="entry name" value="Ser/Thr_Kinases-Pseudokinases"/>
</dbReference>
<dbReference type="Pfam" id="PF13374">
    <property type="entry name" value="TPR_10"/>
    <property type="match status" value="2"/>
</dbReference>
<dbReference type="SMART" id="SM00028">
    <property type="entry name" value="TPR"/>
    <property type="match status" value="4"/>
</dbReference>
<dbReference type="InterPro" id="IPR019734">
    <property type="entry name" value="TPR_rpt"/>
</dbReference>
<feature type="region of interest" description="Disordered" evidence="2">
    <location>
        <begin position="530"/>
        <end position="582"/>
    </location>
</feature>
<sequence length="854" mass="96659">MARDDALCVLCGWETVDIFSSKADQVLQSARSTDEFASHLKRMSPVKRTRSLNTLLRDAMVSPDRKEFLSSLTGPVVQDILERIQGLLDASKRCEYCNGQGAKVTFLRRILLGLSRKTHLLPTSLFVEGVLCKDKHAIAGGGYADIYRARYQGRDVALKRFRTFTTATTTDKVKNEEVFQRETLMWRSLVHPNIQPFIGVDRITFYPCPCMVSPWQANGNIMACLRYIEQELKFSVILDEWIRQILHGLLYLHDNDIVHGDLRGANVLIDEHFSVRLSDFGLAALSGATSMTQGSATPGAIRFCAPELIEGGHHPSFASDAYAFACLCLEVHSGLPPFPDIQAEPAVIRQLMNRIPPKRPEHSRASSKFWDIIEQCWNSEPSSRPILPSLLSSLPLEHPVISGKELRVYSHPSLKSPRNVMFLWPYRNIVSAARKTPQAMSVDPCFIRLIRFRPETGEPDKVHTSALCHQLSELGFPEQLVSDVKDRWLRSIRQERRRDLPLEPLVIGEIEELQVFAELERPLKHIPPLAFPLTPPPTPPEQSQFPSSDIVESPVEQDIPTPPDSPSQEPDPSPYEFSDTQTARKLHSDSLDLIASHEYESASTILSNAVDICRHHVTIPQEAEEATLLLATSLQTLGHVFFELERYAESTECTKEAIELRRNIRSPFSSYHTDYECLASSFINLFTIFEKLGNYSEATVYLREAIGFYRILAREEAKKYSSHLANSLHDLGVMLSVQELYHEAIESAEESIQLRRSLERTNPSGLELKTTLPSSLHVLATYYQKIGKHEDAVVHLQQALDSLRVLAEEQPHVFNSQLVACLESIHDSFWQLGKVYYALQYKREISRIRIVSSD</sequence>
<dbReference type="InterPro" id="IPR011009">
    <property type="entry name" value="Kinase-like_dom_sf"/>
</dbReference>